<gene>
    <name evidence="1" type="ORF">EXIGLDRAFT_812216</name>
</gene>
<evidence type="ECO:0000313" key="2">
    <source>
        <dbReference type="Proteomes" id="UP000077266"/>
    </source>
</evidence>
<dbReference type="InParanoid" id="A0A165ZEL5"/>
<dbReference type="EMBL" id="KV426353">
    <property type="protein sequence ID" value="KZV81989.1"/>
    <property type="molecule type" value="Genomic_DNA"/>
</dbReference>
<evidence type="ECO:0000313" key="1">
    <source>
        <dbReference type="EMBL" id="KZV81989.1"/>
    </source>
</evidence>
<keyword evidence="2" id="KW-1185">Reference proteome</keyword>
<dbReference type="Proteomes" id="UP000077266">
    <property type="component" value="Unassembled WGS sequence"/>
</dbReference>
<organism evidence="1 2">
    <name type="scientific">Exidia glandulosa HHB12029</name>
    <dbReference type="NCBI Taxonomy" id="1314781"/>
    <lineage>
        <taxon>Eukaryota</taxon>
        <taxon>Fungi</taxon>
        <taxon>Dikarya</taxon>
        <taxon>Basidiomycota</taxon>
        <taxon>Agaricomycotina</taxon>
        <taxon>Agaricomycetes</taxon>
        <taxon>Auriculariales</taxon>
        <taxon>Exidiaceae</taxon>
        <taxon>Exidia</taxon>
    </lineage>
</organism>
<dbReference type="AlphaFoldDB" id="A0A165ZEL5"/>
<name>A0A165ZEL5_EXIGL</name>
<protein>
    <submittedName>
        <fullName evidence="1">Uncharacterized protein</fullName>
    </submittedName>
</protein>
<proteinExistence type="predicted"/>
<sequence>MRRCWWCRRDRCRRRGDKTVSLSRVSASSCRTRRREERTCFSVLTSRQRVDDVRSTHLSRLNTTGVSSGRSSSGWHRHHLDGNKVWTQRDTRKIRSTFAAPSCASFETLLTHGELEISSGSRNATRAFSSNFLIRRVSRATRTSPLSPWLV</sequence>
<reference evidence="1 2" key="1">
    <citation type="journal article" date="2016" name="Mol. Biol. Evol.">
        <title>Comparative Genomics of Early-Diverging Mushroom-Forming Fungi Provides Insights into the Origins of Lignocellulose Decay Capabilities.</title>
        <authorList>
            <person name="Nagy L.G."/>
            <person name="Riley R."/>
            <person name="Tritt A."/>
            <person name="Adam C."/>
            <person name="Daum C."/>
            <person name="Floudas D."/>
            <person name="Sun H."/>
            <person name="Yadav J.S."/>
            <person name="Pangilinan J."/>
            <person name="Larsson K.H."/>
            <person name="Matsuura K."/>
            <person name="Barry K."/>
            <person name="Labutti K."/>
            <person name="Kuo R."/>
            <person name="Ohm R.A."/>
            <person name="Bhattacharya S.S."/>
            <person name="Shirouzu T."/>
            <person name="Yoshinaga Y."/>
            <person name="Martin F.M."/>
            <person name="Grigoriev I.V."/>
            <person name="Hibbett D.S."/>
        </authorList>
    </citation>
    <scope>NUCLEOTIDE SEQUENCE [LARGE SCALE GENOMIC DNA]</scope>
    <source>
        <strain evidence="1 2">HHB12029</strain>
    </source>
</reference>
<accession>A0A165ZEL5</accession>